<feature type="region of interest" description="Disordered" evidence="1">
    <location>
        <begin position="94"/>
        <end position="117"/>
    </location>
</feature>
<reference evidence="2 3" key="1">
    <citation type="submission" date="2023-10" db="EMBL/GenBank/DDBJ databases">
        <title>Draft genome sequence of Xylaria bambusicola isolate GMP-LS, the root and basal stem rot pathogen of sugarcane in Indonesia.</title>
        <authorList>
            <person name="Selvaraj P."/>
            <person name="Muralishankar V."/>
            <person name="Muruganantham S."/>
            <person name="Sp S."/>
            <person name="Haryani S."/>
            <person name="Lau K.J.X."/>
            <person name="Naqvi N.I."/>
        </authorList>
    </citation>
    <scope>NUCLEOTIDE SEQUENCE [LARGE SCALE GENOMIC DNA]</scope>
    <source>
        <strain evidence="2">GMP-LS</strain>
    </source>
</reference>
<gene>
    <name evidence="2" type="ORF">RRF57_009172</name>
</gene>
<comment type="caution">
    <text evidence="2">The sequence shown here is derived from an EMBL/GenBank/DDBJ whole genome shotgun (WGS) entry which is preliminary data.</text>
</comment>
<feature type="region of interest" description="Disordered" evidence="1">
    <location>
        <begin position="24"/>
        <end position="44"/>
    </location>
</feature>
<protein>
    <submittedName>
        <fullName evidence="2">Uncharacterized protein</fullName>
    </submittedName>
</protein>
<sequence>MSSRSAEEVGPHFLGCSLTSEAASGHVAQKGHDKDDRLAREQGDSYAHLRREVRRLRRQNISLENELYEQRTNYSLLAGDMLLICDELRRRLDEGDRERAQKANTSRGSQCRGRIAE</sequence>
<dbReference type="Proteomes" id="UP001305414">
    <property type="component" value="Unassembled WGS sequence"/>
</dbReference>
<keyword evidence="3" id="KW-1185">Reference proteome</keyword>
<evidence type="ECO:0000313" key="3">
    <source>
        <dbReference type="Proteomes" id="UP001305414"/>
    </source>
</evidence>
<proteinExistence type="predicted"/>
<dbReference type="EMBL" id="JAWHQM010000032">
    <property type="protein sequence ID" value="KAK5633458.1"/>
    <property type="molecule type" value="Genomic_DNA"/>
</dbReference>
<accession>A0AAN7ZBT4</accession>
<feature type="compositionally biased region" description="Basic and acidic residues" evidence="1">
    <location>
        <begin position="30"/>
        <end position="44"/>
    </location>
</feature>
<evidence type="ECO:0000256" key="1">
    <source>
        <dbReference type="SAM" id="MobiDB-lite"/>
    </source>
</evidence>
<dbReference type="AlphaFoldDB" id="A0AAN7ZBT4"/>
<evidence type="ECO:0000313" key="2">
    <source>
        <dbReference type="EMBL" id="KAK5633458.1"/>
    </source>
</evidence>
<name>A0AAN7ZBT4_9PEZI</name>
<organism evidence="2 3">
    <name type="scientific">Xylaria bambusicola</name>
    <dbReference type="NCBI Taxonomy" id="326684"/>
    <lineage>
        <taxon>Eukaryota</taxon>
        <taxon>Fungi</taxon>
        <taxon>Dikarya</taxon>
        <taxon>Ascomycota</taxon>
        <taxon>Pezizomycotina</taxon>
        <taxon>Sordariomycetes</taxon>
        <taxon>Xylariomycetidae</taxon>
        <taxon>Xylariales</taxon>
        <taxon>Xylariaceae</taxon>
        <taxon>Xylaria</taxon>
    </lineage>
</organism>